<accession>A0A1C4VP31</accession>
<name>A0A1C4VP31_9ACTN</name>
<evidence type="ECO:0008006" key="4">
    <source>
        <dbReference type="Google" id="ProtNLM"/>
    </source>
</evidence>
<evidence type="ECO:0000313" key="3">
    <source>
        <dbReference type="Proteomes" id="UP000199375"/>
    </source>
</evidence>
<evidence type="ECO:0000313" key="2">
    <source>
        <dbReference type="EMBL" id="SCE85690.1"/>
    </source>
</evidence>
<feature type="region of interest" description="Disordered" evidence="1">
    <location>
        <begin position="50"/>
        <end position="83"/>
    </location>
</feature>
<dbReference type="PANTHER" id="PTHR11319">
    <property type="entry name" value="G PROTEIN-COUPLED RECEPTOR-RELATED"/>
    <property type="match status" value="1"/>
</dbReference>
<feature type="region of interest" description="Disordered" evidence="1">
    <location>
        <begin position="385"/>
        <end position="427"/>
    </location>
</feature>
<dbReference type="EMBL" id="FMCW01000010">
    <property type="protein sequence ID" value="SCE85690.1"/>
    <property type="molecule type" value="Genomic_DNA"/>
</dbReference>
<dbReference type="RefSeq" id="WP_091278588.1">
    <property type="nucleotide sequence ID" value="NZ_FMCW01000010.1"/>
</dbReference>
<evidence type="ECO:0000256" key="1">
    <source>
        <dbReference type="SAM" id="MobiDB-lite"/>
    </source>
</evidence>
<dbReference type="PANTHER" id="PTHR11319:SF35">
    <property type="entry name" value="OUTER MEMBRANE PROTEIN PMPC-RELATED"/>
    <property type="match status" value="1"/>
</dbReference>
<sequence length="536" mass="53737">MSNHLKQSGAANPVPRNRRKKWLAAGIAGMAGVVGLGMMAATNASAVTRLDDSGGHQSQKDGSGRGEGWDGHEGGRPGEDARRITPVPCNVTALFAAINRANQHLGGTLKLARGCTYELRTGTATATGSNALPPITTDITILGEHSVLERAWDLASASPTLFRIFQVNAGGNLRLSDVTLRNGLVVAAPGGGAMLVQAGGRAELKGVKLTQNNASTTGVNGGAITNLGTTVLKDTKFTLNNAGNSGGAVFNSGTLTVHDSHFEANKASGTNTQPPVSGGGAIASTAGAVTIRKSTFVGNQTAGSGGGLLVAGGSADVADSTFRLNVALTNGGGIAVTGGNVQLRDVKFVENTTLGAGGGLYTFAGSTTTILPGDDKWTSELAEQYRGGSAPDHGTRAKGSEDKGGKGGMAEPQPDGPQPGGDGAEYEKKVDRYNGTTFFGNVAGTNGGAINNGGVLTMSDSVVLRNQAANTGGGINNAAGGALVVQRSVITENQAGATNGGGGIFNAGNASIDVKTLVFRNNPNNCGGIAITNCQG</sequence>
<feature type="compositionally biased region" description="Basic and acidic residues" evidence="1">
    <location>
        <begin position="393"/>
        <end position="405"/>
    </location>
</feature>
<proteinExistence type="predicted"/>
<dbReference type="Proteomes" id="UP000199375">
    <property type="component" value="Unassembled WGS sequence"/>
</dbReference>
<dbReference type="SUPFAM" id="SSF51126">
    <property type="entry name" value="Pectin lyase-like"/>
    <property type="match status" value="1"/>
</dbReference>
<dbReference type="Gene3D" id="2.160.20.20">
    <property type="match status" value="1"/>
</dbReference>
<dbReference type="InterPro" id="IPR012332">
    <property type="entry name" value="Autotransporter_pectin_lyase_C"/>
</dbReference>
<reference evidence="2 3" key="1">
    <citation type="submission" date="2016-06" db="EMBL/GenBank/DDBJ databases">
        <authorList>
            <person name="Kjaerup R.B."/>
            <person name="Dalgaard T.S."/>
            <person name="Juul-Madsen H.R."/>
        </authorList>
    </citation>
    <scope>NUCLEOTIDE SEQUENCE [LARGE SCALE GENOMIC DNA]</scope>
    <source>
        <strain evidence="2 3">DSM 45626</strain>
    </source>
</reference>
<protein>
    <recommendedName>
        <fullName evidence="4">Polymorphic outer membrane protein repeat-containing protein</fullName>
    </recommendedName>
</protein>
<organism evidence="2 3">
    <name type="scientific">Micromonospora haikouensis</name>
    <dbReference type="NCBI Taxonomy" id="686309"/>
    <lineage>
        <taxon>Bacteria</taxon>
        <taxon>Bacillati</taxon>
        <taxon>Actinomycetota</taxon>
        <taxon>Actinomycetes</taxon>
        <taxon>Micromonosporales</taxon>
        <taxon>Micromonosporaceae</taxon>
        <taxon>Micromonospora</taxon>
    </lineage>
</organism>
<dbReference type="InterPro" id="IPR011050">
    <property type="entry name" value="Pectin_lyase_fold/virulence"/>
</dbReference>
<dbReference type="AlphaFoldDB" id="A0A1C4VP31"/>
<gene>
    <name evidence="2" type="ORF">GA0070558_11075</name>
</gene>